<keyword evidence="4 6" id="KW-0687">Ribonucleoprotein</keyword>
<proteinExistence type="inferred from homology"/>
<comment type="caution">
    <text evidence="7">The sequence shown here is derived from an EMBL/GenBank/DDBJ whole genome shotgun (WGS) entry which is preliminary data.</text>
</comment>
<dbReference type="InterPro" id="IPR036510">
    <property type="entry name" value="Ribosomal_bS20_sf"/>
</dbReference>
<evidence type="ECO:0000256" key="1">
    <source>
        <dbReference type="ARBA" id="ARBA00022730"/>
    </source>
</evidence>
<evidence type="ECO:0000256" key="6">
    <source>
        <dbReference type="HAMAP-Rule" id="MF_00500"/>
    </source>
</evidence>
<name>A0A2M6YD55_9BACT</name>
<evidence type="ECO:0000256" key="5">
    <source>
        <dbReference type="ARBA" id="ARBA00035136"/>
    </source>
</evidence>
<keyword evidence="1 6" id="KW-0699">rRNA-binding</keyword>
<comment type="function">
    <text evidence="6">Binds directly to 16S ribosomal RNA.</text>
</comment>
<gene>
    <name evidence="6 7" type="primary">rpsT</name>
    <name evidence="7" type="ORF">COT12_00100</name>
</gene>
<dbReference type="SUPFAM" id="SSF46992">
    <property type="entry name" value="Ribosomal protein S20"/>
    <property type="match status" value="1"/>
</dbReference>
<dbReference type="InterPro" id="IPR002583">
    <property type="entry name" value="Ribosomal_bS20"/>
</dbReference>
<reference evidence="8" key="1">
    <citation type="submission" date="2017-09" db="EMBL/GenBank/DDBJ databases">
        <title>Depth-based differentiation of microbial function through sediment-hosted aquifers and enrichment of novel symbionts in the deep terrestrial subsurface.</title>
        <authorList>
            <person name="Probst A.J."/>
            <person name="Ladd B."/>
            <person name="Jarett J.K."/>
            <person name="Geller-Mcgrath D.E."/>
            <person name="Sieber C.M.K."/>
            <person name="Emerson J.B."/>
            <person name="Anantharaman K."/>
            <person name="Thomas B.C."/>
            <person name="Malmstrom R."/>
            <person name="Stieglmeier M."/>
            <person name="Klingl A."/>
            <person name="Woyke T."/>
            <person name="Ryan C.M."/>
            <person name="Banfield J.F."/>
        </authorList>
    </citation>
    <scope>NUCLEOTIDE SEQUENCE [LARGE SCALE GENOMIC DNA]</scope>
</reference>
<dbReference type="EMBL" id="PEXI01000004">
    <property type="protein sequence ID" value="PIU24623.1"/>
    <property type="molecule type" value="Genomic_DNA"/>
</dbReference>
<evidence type="ECO:0000313" key="8">
    <source>
        <dbReference type="Proteomes" id="UP000229896"/>
    </source>
</evidence>
<evidence type="ECO:0000256" key="2">
    <source>
        <dbReference type="ARBA" id="ARBA00022884"/>
    </source>
</evidence>
<accession>A0A2M6YD55</accession>
<protein>
    <recommendedName>
        <fullName evidence="5 6">Small ribosomal subunit protein bS20</fullName>
    </recommendedName>
</protein>
<dbReference type="HAMAP" id="MF_00500">
    <property type="entry name" value="Ribosomal_bS20"/>
    <property type="match status" value="1"/>
</dbReference>
<dbReference type="Proteomes" id="UP000229896">
    <property type="component" value="Unassembled WGS sequence"/>
</dbReference>
<dbReference type="GO" id="GO:1990904">
    <property type="term" value="C:ribonucleoprotein complex"/>
    <property type="evidence" value="ECO:0007669"/>
    <property type="project" value="UniProtKB-KW"/>
</dbReference>
<dbReference type="Pfam" id="PF01649">
    <property type="entry name" value="Ribosomal_S20p"/>
    <property type="match status" value="1"/>
</dbReference>
<dbReference type="GO" id="GO:0005840">
    <property type="term" value="C:ribosome"/>
    <property type="evidence" value="ECO:0007669"/>
    <property type="project" value="UniProtKB-KW"/>
</dbReference>
<organism evidence="7 8">
    <name type="scientific">Candidatus Berkelbacteria bacterium CG08_land_8_20_14_0_20_39_8</name>
    <dbReference type="NCBI Taxonomy" id="1974511"/>
    <lineage>
        <taxon>Bacteria</taxon>
        <taxon>Candidatus Berkelbacteria</taxon>
    </lineage>
</organism>
<dbReference type="Gene3D" id="1.20.58.110">
    <property type="entry name" value="Ribosomal protein S20"/>
    <property type="match status" value="1"/>
</dbReference>
<evidence type="ECO:0000256" key="4">
    <source>
        <dbReference type="ARBA" id="ARBA00023274"/>
    </source>
</evidence>
<sequence length="111" mass="12139">MPLTSSAKKALKQDRAHREINDLTRHKVKSAVKAARLAIAAGEKDAKTKLDAAYRELDIASKKNIIHKNRAARLKSRLAKKVAKISTAEDTAIAKKPAIKKTSAKTATKKK</sequence>
<dbReference type="AlphaFoldDB" id="A0A2M6YD55"/>
<dbReference type="GO" id="GO:0003735">
    <property type="term" value="F:structural constituent of ribosome"/>
    <property type="evidence" value="ECO:0007669"/>
    <property type="project" value="InterPro"/>
</dbReference>
<dbReference type="GO" id="GO:0006412">
    <property type="term" value="P:translation"/>
    <property type="evidence" value="ECO:0007669"/>
    <property type="project" value="UniProtKB-UniRule"/>
</dbReference>
<dbReference type="GO" id="GO:0019843">
    <property type="term" value="F:rRNA binding"/>
    <property type="evidence" value="ECO:0007669"/>
    <property type="project" value="UniProtKB-UniRule"/>
</dbReference>
<evidence type="ECO:0000313" key="7">
    <source>
        <dbReference type="EMBL" id="PIU24623.1"/>
    </source>
</evidence>
<dbReference type="NCBIfam" id="TIGR00029">
    <property type="entry name" value="S20"/>
    <property type="match status" value="1"/>
</dbReference>
<evidence type="ECO:0000256" key="3">
    <source>
        <dbReference type="ARBA" id="ARBA00022980"/>
    </source>
</evidence>
<keyword evidence="2 6" id="KW-0694">RNA-binding</keyword>
<keyword evidence="3 6" id="KW-0689">Ribosomal protein</keyword>
<comment type="similarity">
    <text evidence="6">Belongs to the bacterial ribosomal protein bS20 family.</text>
</comment>